<dbReference type="Pfam" id="PF17517">
    <property type="entry name" value="IgGFc_binding"/>
    <property type="match status" value="1"/>
</dbReference>
<keyword evidence="2" id="KW-0732">Signal</keyword>
<feature type="domain" description="IgGFc-binding protein N-terminal" evidence="3">
    <location>
        <begin position="247"/>
        <end position="561"/>
    </location>
</feature>
<dbReference type="PROSITE" id="PS51257">
    <property type="entry name" value="PROKAR_LIPOPROTEIN"/>
    <property type="match status" value="1"/>
</dbReference>
<name>A0A0C1ZPD0_9BACT</name>
<sequence>MMRLTLLEPRTLRLLAPLLLLAASTIACTEPPSTDNGTGDGDGDNDTSGDGDGDGDGDGGDESPQIVCMPGETRCADLDTLEICEPTGLAWEQVPCEGYEQCDPTIMNEEGETITVCAGPCEKLEGSSSSEGCSFFTTSMYQATLPFNVTEKPADAIVIGNPQIDRDATVELRFIPYGSHKEEVVEGPIVIPPGEQHTFLLDPEITIYQGEQDTSLYRSGVVYHAVSDLPVVGYLHAPYEGQNSNGSTLLLPENVMQNDYVVYSHGAWQTPNYFTVIALHDQTTVTWNPSVETAGNGWPLDFVDAGNSGTQLLNRYDNIRIDTSIKYDRLKCEQDLSGTVVSADKPIWLVSAVRVLRLPWCGGVVPGCNDVADSSCNYGSDFAMEQNLPLDYWGQKYVGPASPVRGAEQHYWRVFAGDDDVTINVTPAQPGTPINLAKRGDWQEIVVPAGTDLVFEGNGAFMPVQYVTGHYDNANNVGSPAMIQMVPTAQFLDRYLFSTGKNYKVHYVQVIRESGTADVLLDDASVSGWTPVGDWEIATVEVGEGPHEIHSAGSFGIVQYGYSDFISAEQNSAGYGYMGGMKAEVIFIP</sequence>
<dbReference type="EMBL" id="JMCC02000001">
    <property type="protein sequence ID" value="KIG19494.1"/>
    <property type="molecule type" value="Genomic_DNA"/>
</dbReference>
<dbReference type="Proteomes" id="UP000031599">
    <property type="component" value="Unassembled WGS sequence"/>
</dbReference>
<evidence type="ECO:0000313" key="4">
    <source>
        <dbReference type="EMBL" id="KIG19494.1"/>
    </source>
</evidence>
<feature type="compositionally biased region" description="Acidic residues" evidence="1">
    <location>
        <begin position="41"/>
        <end position="61"/>
    </location>
</feature>
<proteinExistence type="predicted"/>
<accession>A0A0C1ZPD0</accession>
<feature type="region of interest" description="Disordered" evidence="1">
    <location>
        <begin position="29"/>
        <end position="66"/>
    </location>
</feature>
<organism evidence="4 5">
    <name type="scientific">Enhygromyxa salina</name>
    <dbReference type="NCBI Taxonomy" id="215803"/>
    <lineage>
        <taxon>Bacteria</taxon>
        <taxon>Pseudomonadati</taxon>
        <taxon>Myxococcota</taxon>
        <taxon>Polyangia</taxon>
        <taxon>Nannocystales</taxon>
        <taxon>Nannocystaceae</taxon>
        <taxon>Enhygromyxa</taxon>
    </lineage>
</organism>
<dbReference type="PANTHER" id="PTHR46534">
    <property type="entry name" value="IGGFC_BINDING DOMAIN-CONTAINING PROTEIN"/>
    <property type="match status" value="1"/>
</dbReference>
<reference evidence="4 5" key="1">
    <citation type="submission" date="2014-12" db="EMBL/GenBank/DDBJ databases">
        <title>Genome assembly of Enhygromyxa salina DSM 15201.</title>
        <authorList>
            <person name="Sharma G."/>
            <person name="Subramanian S."/>
        </authorList>
    </citation>
    <scope>NUCLEOTIDE SEQUENCE [LARGE SCALE GENOMIC DNA]</scope>
    <source>
        <strain evidence="4 5">DSM 15201</strain>
    </source>
</reference>
<protein>
    <submittedName>
        <fullName evidence="4">Dipeptide-binding ABC transporter, periplasmic substrate-binding component</fullName>
    </submittedName>
</protein>
<feature type="chain" id="PRO_5002145251" evidence="2">
    <location>
        <begin position="30"/>
        <end position="589"/>
    </location>
</feature>
<evidence type="ECO:0000259" key="3">
    <source>
        <dbReference type="Pfam" id="PF17517"/>
    </source>
</evidence>
<evidence type="ECO:0000313" key="5">
    <source>
        <dbReference type="Proteomes" id="UP000031599"/>
    </source>
</evidence>
<dbReference type="InterPro" id="IPR035234">
    <property type="entry name" value="IgGFc-bd_N"/>
</dbReference>
<evidence type="ECO:0000256" key="1">
    <source>
        <dbReference type="SAM" id="MobiDB-lite"/>
    </source>
</evidence>
<evidence type="ECO:0000256" key="2">
    <source>
        <dbReference type="SAM" id="SignalP"/>
    </source>
</evidence>
<feature type="signal peptide" evidence="2">
    <location>
        <begin position="1"/>
        <end position="29"/>
    </location>
</feature>
<dbReference type="PANTHER" id="PTHR46534:SF1">
    <property type="entry name" value="IGGFC-BINDING PROTEIN N-TERMINAL DOMAIN-CONTAINING PROTEIN"/>
    <property type="match status" value="1"/>
</dbReference>
<gene>
    <name evidence="4" type="ORF">DB30_00003</name>
</gene>
<comment type="caution">
    <text evidence="4">The sequence shown here is derived from an EMBL/GenBank/DDBJ whole genome shotgun (WGS) entry which is preliminary data.</text>
</comment>
<dbReference type="AlphaFoldDB" id="A0A0C1ZPD0"/>